<comment type="caution">
    <text evidence="3">The sequence shown here is derived from an EMBL/GenBank/DDBJ whole genome shotgun (WGS) entry which is preliminary data.</text>
</comment>
<keyword evidence="1" id="KW-0732">Signal</keyword>
<evidence type="ECO:0000259" key="2">
    <source>
        <dbReference type="Pfam" id="PF05618"/>
    </source>
</evidence>
<name>A0A2T3NF10_9GAMM</name>
<dbReference type="EMBL" id="PYMB01000003">
    <property type="protein sequence ID" value="PSW13145.1"/>
    <property type="molecule type" value="Genomic_DNA"/>
</dbReference>
<dbReference type="PANTHER" id="PTHR38037:SF2">
    <property type="entry name" value="ATP-DEPENDENT ZINC PROTEASE DOMAIN-CONTAINING PROTEIN-RELATED"/>
    <property type="match status" value="1"/>
</dbReference>
<dbReference type="InterPro" id="IPR021109">
    <property type="entry name" value="Peptidase_aspartic_dom_sf"/>
</dbReference>
<evidence type="ECO:0000256" key="1">
    <source>
        <dbReference type="SAM" id="SignalP"/>
    </source>
</evidence>
<evidence type="ECO:0000313" key="3">
    <source>
        <dbReference type="EMBL" id="PSW13145.1"/>
    </source>
</evidence>
<dbReference type="AlphaFoldDB" id="A0A2T3NF10"/>
<feature type="signal peptide" evidence="1">
    <location>
        <begin position="1"/>
        <end position="36"/>
    </location>
</feature>
<dbReference type="Pfam" id="PF05618">
    <property type="entry name" value="Zn_protease"/>
    <property type="match status" value="1"/>
</dbReference>
<sequence>MLLKKGNKAETLNKGKSIALGAVLATTLMLSPAVLASDYAQSCSIDGSGIEQSSKLVIGQKETFYSPAANLNFRSRIDTGATRTSIHATNIEIEDFSPDAEENIGKIVNFITANELGETVHMREKITHVRQIQNSLGSEMRYSIQLDLSLDDRAYSVEVNLKDRSLMSDKLLIGRNLLSCNYVVDVSKASVYGV</sequence>
<dbReference type="PANTHER" id="PTHR38037">
    <property type="entry name" value="ZN_PROTEASE DOMAIN-CONTAINING PROTEIN"/>
    <property type="match status" value="1"/>
</dbReference>
<protein>
    <recommendedName>
        <fullName evidence="2">Retropepsin-like aspartic endopeptidase domain-containing protein</fullName>
    </recommendedName>
</protein>
<dbReference type="SUPFAM" id="SSF50630">
    <property type="entry name" value="Acid proteases"/>
    <property type="match status" value="1"/>
</dbReference>
<reference evidence="3 4" key="1">
    <citation type="submission" date="2018-03" db="EMBL/GenBank/DDBJ databases">
        <title>Whole genome sequencing of Histamine producing bacteria.</title>
        <authorList>
            <person name="Butler K."/>
        </authorList>
    </citation>
    <scope>NUCLEOTIDE SEQUENCE [LARGE SCALE GENOMIC DNA]</scope>
    <source>
        <strain evidence="3 4">DSM 19138</strain>
    </source>
</reference>
<feature type="domain" description="Retropepsin-like aspartic endopeptidase" evidence="2">
    <location>
        <begin position="57"/>
        <end position="191"/>
    </location>
</feature>
<feature type="chain" id="PRO_5015456067" description="Retropepsin-like aspartic endopeptidase domain-containing protein" evidence="1">
    <location>
        <begin position="37"/>
        <end position="194"/>
    </location>
</feature>
<proteinExistence type="predicted"/>
<accession>A0A2T3NF10</accession>
<dbReference type="OrthoDB" id="5819749at2"/>
<organism evidence="3 4">
    <name type="scientific">Photobacterium rosenbergii</name>
    <dbReference type="NCBI Taxonomy" id="294936"/>
    <lineage>
        <taxon>Bacteria</taxon>
        <taxon>Pseudomonadati</taxon>
        <taxon>Pseudomonadota</taxon>
        <taxon>Gammaproteobacteria</taxon>
        <taxon>Vibrionales</taxon>
        <taxon>Vibrionaceae</taxon>
        <taxon>Photobacterium</taxon>
    </lineage>
</organism>
<gene>
    <name evidence="3" type="ORF">C9J01_09790</name>
</gene>
<dbReference type="InterPro" id="IPR008503">
    <property type="entry name" value="Asp_endopeptidase"/>
</dbReference>
<evidence type="ECO:0000313" key="4">
    <source>
        <dbReference type="Proteomes" id="UP000241346"/>
    </source>
</evidence>
<dbReference type="RefSeq" id="WP_107297971.1">
    <property type="nucleotide sequence ID" value="NZ_PYMB01000003.1"/>
</dbReference>
<dbReference type="Proteomes" id="UP000241346">
    <property type="component" value="Unassembled WGS sequence"/>
</dbReference>
<dbReference type="Gene3D" id="2.40.70.10">
    <property type="entry name" value="Acid Proteases"/>
    <property type="match status" value="1"/>
</dbReference>